<dbReference type="PANTHER" id="PTHR42034:SF1">
    <property type="entry name" value="CONDENSATION DOMAIN-CONTAINING PROTEIN"/>
    <property type="match status" value="1"/>
</dbReference>
<reference evidence="2" key="2">
    <citation type="journal article" date="2009" name="Fungal Genet. Biol.">
        <title>The 2008 update of the Aspergillus nidulans genome annotation: a community effort.</title>
        <authorList>
            <person name="Wortman J.R."/>
            <person name="Gilsenan J.M."/>
            <person name="Joardar V."/>
            <person name="Deegan J."/>
            <person name="Clutterbuck J."/>
            <person name="Andersen M.R."/>
            <person name="Archer D."/>
            <person name="Bencina M."/>
            <person name="Braus G."/>
            <person name="Coutinho P."/>
            <person name="von Dohren H."/>
            <person name="Doonan J."/>
            <person name="Driessen A.J."/>
            <person name="Durek P."/>
            <person name="Espeso E."/>
            <person name="Fekete E."/>
            <person name="Flipphi M."/>
            <person name="Estrada C.G."/>
            <person name="Geysens S."/>
            <person name="Goldman G."/>
            <person name="de Groot P.W."/>
            <person name="Hansen K."/>
            <person name="Harris S.D."/>
            <person name="Heinekamp T."/>
            <person name="Helmstaedt K."/>
            <person name="Henrissat B."/>
            <person name="Hofmann G."/>
            <person name="Homan T."/>
            <person name="Horio T."/>
            <person name="Horiuchi H."/>
            <person name="James S."/>
            <person name="Jones M."/>
            <person name="Karaffa L."/>
            <person name="Karanyi Z."/>
            <person name="Kato M."/>
            <person name="Keller N."/>
            <person name="Kelly D.E."/>
            <person name="Kiel J.A."/>
            <person name="Kim J.M."/>
            <person name="van der Klei I.J."/>
            <person name="Klis F.M."/>
            <person name="Kovalchuk A."/>
            <person name="Krasevec N."/>
            <person name="Kubicek C.P."/>
            <person name="Liu B."/>
            <person name="Maccabe A."/>
            <person name="Meyer V."/>
            <person name="Mirabito P."/>
            <person name="Miskei M."/>
            <person name="Mos M."/>
            <person name="Mullins J."/>
            <person name="Nelson D.R."/>
            <person name="Nielsen J."/>
            <person name="Oakley B.R."/>
            <person name="Osmani S.A."/>
            <person name="Pakula T."/>
            <person name="Paszewski A."/>
            <person name="Paulsen I."/>
            <person name="Pilsyk S."/>
            <person name="Pocsi I."/>
            <person name="Punt P.J."/>
            <person name="Ram A.F."/>
            <person name="Ren Q."/>
            <person name="Robellet X."/>
            <person name="Robson G."/>
            <person name="Seiboth B."/>
            <person name="van Solingen P."/>
            <person name="Specht T."/>
            <person name="Sun J."/>
            <person name="Taheri-Talesh N."/>
            <person name="Takeshita N."/>
            <person name="Ussery D."/>
            <person name="vanKuyk P.A."/>
            <person name="Visser H."/>
            <person name="van de Vondervoort P.J."/>
            <person name="de Vries R.P."/>
            <person name="Walton J."/>
            <person name="Xiang X."/>
            <person name="Xiong Y."/>
            <person name="Zeng A.P."/>
            <person name="Brandt B.W."/>
            <person name="Cornell M.J."/>
            <person name="van den Hondel C.A."/>
            <person name="Visser J."/>
            <person name="Oliver S.G."/>
            <person name="Turner G."/>
        </authorList>
    </citation>
    <scope>GENOME REANNOTATION</scope>
    <source>
        <strain evidence="2">FGSC A4 / ATCC 38163 / CBS 112.46 / NRRL 194 / M139</strain>
    </source>
</reference>
<name>Q5AY66_EMENI</name>
<evidence type="ECO:0000313" key="2">
    <source>
        <dbReference type="Proteomes" id="UP000000560"/>
    </source>
</evidence>
<dbReference type="GeneID" id="2870290"/>
<dbReference type="HOGENOM" id="CLU_029138_0_0_1"/>
<protein>
    <submittedName>
        <fullName evidence="1">Uncharacterized protein</fullName>
    </submittedName>
</protein>
<dbReference type="eggNOG" id="ENOG502QS40">
    <property type="taxonomic scope" value="Eukaryota"/>
</dbReference>
<accession>C8V253</accession>
<reference evidence="2" key="1">
    <citation type="journal article" date="2005" name="Nature">
        <title>Sequencing of Aspergillus nidulans and comparative analysis with A. fumigatus and A. oryzae.</title>
        <authorList>
            <person name="Galagan J.E."/>
            <person name="Calvo S.E."/>
            <person name="Cuomo C."/>
            <person name="Ma L.J."/>
            <person name="Wortman J.R."/>
            <person name="Batzoglou S."/>
            <person name="Lee S.I."/>
            <person name="Basturkmen M."/>
            <person name="Spevak C.C."/>
            <person name="Clutterbuck J."/>
            <person name="Kapitonov V."/>
            <person name="Jurka J."/>
            <person name="Scazzocchio C."/>
            <person name="Farman M."/>
            <person name="Butler J."/>
            <person name="Purcell S."/>
            <person name="Harris S."/>
            <person name="Braus G.H."/>
            <person name="Draht O."/>
            <person name="Busch S."/>
            <person name="D'Enfert C."/>
            <person name="Bouchier C."/>
            <person name="Goldman G.H."/>
            <person name="Bell-Pedersen D."/>
            <person name="Griffiths-Jones S."/>
            <person name="Doonan J.H."/>
            <person name="Yu J."/>
            <person name="Vienken K."/>
            <person name="Pain A."/>
            <person name="Freitag M."/>
            <person name="Selker E.U."/>
            <person name="Archer D.B."/>
            <person name="Penalva M.A."/>
            <person name="Oakley B.R."/>
            <person name="Momany M."/>
            <person name="Tanaka T."/>
            <person name="Kumagai T."/>
            <person name="Asai K."/>
            <person name="Machida M."/>
            <person name="Nierman W.C."/>
            <person name="Denning D.W."/>
            <person name="Caddick M."/>
            <person name="Hynes M."/>
            <person name="Paoletti M."/>
            <person name="Fischer R."/>
            <person name="Miller B."/>
            <person name="Dyer P."/>
            <person name="Sachs M.S."/>
            <person name="Osmani S.A."/>
            <person name="Birren B.W."/>
        </authorList>
    </citation>
    <scope>NUCLEOTIDE SEQUENCE [LARGE SCALE GENOMIC DNA]</scope>
    <source>
        <strain evidence="2">FGSC A4 / ATCC 38163 / CBS 112.46 / NRRL 194 / M139</strain>
    </source>
</reference>
<sequence>MAVSADDRLEWKLTQPGLWERDIDEVEEFYASLAKAYERTGRVFFAMTGFISFSVPVQPGTALQKVEKRAEEALKSAWIRLRYNHPTIASRVLYDPAQRRYKKVYETIIDDASQHQWVDETFQVVSERMSGLDWCNADPPVPALPTLFLIRAPATDDRVFRADLVLRAHHDVIDGVGTLLLFHNLFTLAAEAYGQVSYELPQFGDEWLNLSPPLRRAAEIPDVLSPEHEEVLREILEYNSGVKGEVEIASPPFQRHIALPGKHQRVAITLSESNTARLLTKCRTLGLSITHAYHASIALTVGALTVGALQERKETERTLRYISYCLINERHHCKDPYSTSAHPASVYHSVSGRCLAIDLTGPALGAPSTTPKIEDIFLPIAEHVRDYYLEIRNNEEHIKLVPAYWAMSILPYPESEPPAIPPRNETPSASISSMGVLDKVIRHQYGSFSVENPWVTGEELGTGLGLFLAYNEAWHGREEVLDVLNRCNKIVLQGLGL</sequence>
<proteinExistence type="predicted"/>
<dbReference type="OMA" id="VRYINYS"/>
<dbReference type="KEGG" id="ani:ANIA_06764"/>
<dbReference type="SUPFAM" id="SSF52777">
    <property type="entry name" value="CoA-dependent acyltransferases"/>
    <property type="match status" value="1"/>
</dbReference>
<keyword evidence="2" id="KW-1185">Reference proteome</keyword>
<dbReference type="InterPro" id="IPR023213">
    <property type="entry name" value="CAT-like_dom_sf"/>
</dbReference>
<dbReference type="Proteomes" id="UP000000560">
    <property type="component" value="Chromosome I"/>
</dbReference>
<accession>Q5AY66</accession>
<dbReference type="PANTHER" id="PTHR42034">
    <property type="entry name" value="CHROMOSOME 7, WHOLE GENOME SHOTGUN SEQUENCE-RELATED"/>
    <property type="match status" value="1"/>
</dbReference>
<dbReference type="AlphaFoldDB" id="Q5AY66"/>
<dbReference type="InParanoid" id="Q5AY66"/>
<dbReference type="EMBL" id="BN001301">
    <property type="protein sequence ID" value="CBF71413.1"/>
    <property type="molecule type" value="Genomic_DNA"/>
</dbReference>
<dbReference type="OrthoDB" id="2548233at2759"/>
<dbReference type="RefSeq" id="XP_664368.1">
    <property type="nucleotide sequence ID" value="XM_659276.1"/>
</dbReference>
<dbReference type="Gene3D" id="3.30.559.10">
    <property type="entry name" value="Chloramphenicol acetyltransferase-like domain"/>
    <property type="match status" value="1"/>
</dbReference>
<gene>
    <name evidence="1" type="ORF">ANIA_06764</name>
</gene>
<dbReference type="Gene3D" id="3.30.559.30">
    <property type="entry name" value="Nonribosomal peptide synthetase, condensation domain"/>
    <property type="match status" value="1"/>
</dbReference>
<evidence type="ECO:0000313" key="1">
    <source>
        <dbReference type="EMBL" id="CBF71413.1"/>
    </source>
</evidence>
<organism evidence="1 2">
    <name type="scientific">Emericella nidulans (strain FGSC A4 / ATCC 38163 / CBS 112.46 / NRRL 194 / M139)</name>
    <name type="common">Aspergillus nidulans</name>
    <dbReference type="NCBI Taxonomy" id="227321"/>
    <lineage>
        <taxon>Eukaryota</taxon>
        <taxon>Fungi</taxon>
        <taxon>Dikarya</taxon>
        <taxon>Ascomycota</taxon>
        <taxon>Pezizomycotina</taxon>
        <taxon>Eurotiomycetes</taxon>
        <taxon>Eurotiomycetidae</taxon>
        <taxon>Eurotiales</taxon>
        <taxon>Aspergillaceae</taxon>
        <taxon>Aspergillus</taxon>
        <taxon>Aspergillus subgen. Nidulantes</taxon>
    </lineage>
</organism>